<feature type="chain" id="PRO_5038838035" evidence="2">
    <location>
        <begin position="23"/>
        <end position="349"/>
    </location>
</feature>
<comment type="caution">
    <text evidence="4">The sequence shown here is derived from an EMBL/GenBank/DDBJ whole genome shotgun (WGS) entry which is preliminary data.</text>
</comment>
<feature type="compositionally biased region" description="Low complexity" evidence="1">
    <location>
        <begin position="337"/>
        <end position="349"/>
    </location>
</feature>
<dbReference type="InterPro" id="IPR058407">
    <property type="entry name" value="DUF8094"/>
</dbReference>
<evidence type="ECO:0000256" key="2">
    <source>
        <dbReference type="SAM" id="SignalP"/>
    </source>
</evidence>
<dbReference type="EMBL" id="MSKJ01000014">
    <property type="protein sequence ID" value="OLO44504.1"/>
    <property type="molecule type" value="Genomic_DNA"/>
</dbReference>
<evidence type="ECO:0000256" key="1">
    <source>
        <dbReference type="SAM" id="MobiDB-lite"/>
    </source>
</evidence>
<keyword evidence="2" id="KW-0732">Signal</keyword>
<proteinExistence type="predicted"/>
<evidence type="ECO:0000313" key="5">
    <source>
        <dbReference type="Proteomes" id="UP000186857"/>
    </source>
</evidence>
<accession>A0A1Q8V8T2</accession>
<dbReference type="AlphaFoldDB" id="A0A1Q8V8T2"/>
<organism evidence="4 5">
    <name type="scientific">Actinomyces oris</name>
    <dbReference type="NCBI Taxonomy" id="544580"/>
    <lineage>
        <taxon>Bacteria</taxon>
        <taxon>Bacillati</taxon>
        <taxon>Actinomycetota</taxon>
        <taxon>Actinomycetes</taxon>
        <taxon>Actinomycetales</taxon>
        <taxon>Actinomycetaceae</taxon>
        <taxon>Actinomyces</taxon>
    </lineage>
</organism>
<feature type="signal peptide" evidence="2">
    <location>
        <begin position="1"/>
        <end position="22"/>
    </location>
</feature>
<dbReference type="Pfam" id="PF26366">
    <property type="entry name" value="DUF8094"/>
    <property type="match status" value="1"/>
</dbReference>
<sequence length="349" mass="36351">MMSTRRAFLSAGGASAIALSLAACSRSQTKTAETLASGTPIAEPVLNDKQLAEILQRVQTGLAAADKEKSEAKVKEVMSGPAARIRAAEYRTASASGNDSFIHAMTTKIQGGGVGQTVGFPRNAAVASEGDKSVSIISLEQGSARDQFKVWGWVQGFAAQASIPVLTKQSAQRAKQVTAESTGLVATPKAVLDSYVDALNHPDGENGKAFPDDSLRRKVHDARTTDLSNYGEVTVTAVPGQDGFQGLQLEEGDGGALVFTTLTFTVVYKRTVDGSDLTLQGDVAAYMGGNQKILGTVTATYDSMVAFSIPKEGTGEKVTVLGAETALMKVERDDSKTPAPTASASAKPS</sequence>
<feature type="domain" description="DUF8094" evidence="3">
    <location>
        <begin position="128"/>
        <end position="330"/>
    </location>
</feature>
<evidence type="ECO:0000259" key="3">
    <source>
        <dbReference type="Pfam" id="PF26366"/>
    </source>
</evidence>
<name>A0A1Q8V8T2_9ACTO</name>
<protein>
    <submittedName>
        <fullName evidence="4">Tat pathway signal protein</fullName>
    </submittedName>
</protein>
<dbReference type="OrthoDB" id="3266092at2"/>
<dbReference type="PROSITE" id="PS51318">
    <property type="entry name" value="TAT"/>
    <property type="match status" value="1"/>
</dbReference>
<dbReference type="Proteomes" id="UP000186857">
    <property type="component" value="Unassembled WGS sequence"/>
</dbReference>
<dbReference type="RefSeq" id="WP_009394189.1">
    <property type="nucleotide sequence ID" value="NZ_MSKJ01000014.1"/>
</dbReference>
<evidence type="ECO:0000313" key="4">
    <source>
        <dbReference type="EMBL" id="OLO44504.1"/>
    </source>
</evidence>
<dbReference type="InterPro" id="IPR006311">
    <property type="entry name" value="TAT_signal"/>
</dbReference>
<reference evidence="4 5" key="1">
    <citation type="submission" date="2016-12" db="EMBL/GenBank/DDBJ databases">
        <title>Genomic Comparison of strains in the 'Actinomyces naeslundii' Group.</title>
        <authorList>
            <person name="Mughal S.R."/>
            <person name="Do T."/>
            <person name="Gilbert S.C."/>
            <person name="Witherden E.A."/>
            <person name="Didelot X."/>
            <person name="Beighton D."/>
        </authorList>
    </citation>
    <scope>NUCLEOTIDE SEQUENCE [LARGE SCALE GENOMIC DNA]</scope>
    <source>
        <strain evidence="4 5">CCUG 33920</strain>
    </source>
</reference>
<gene>
    <name evidence="4" type="ORF">BKH29_06670</name>
</gene>
<feature type="region of interest" description="Disordered" evidence="1">
    <location>
        <begin position="329"/>
        <end position="349"/>
    </location>
</feature>
<dbReference type="PROSITE" id="PS51257">
    <property type="entry name" value="PROKAR_LIPOPROTEIN"/>
    <property type="match status" value="1"/>
</dbReference>